<dbReference type="SUPFAM" id="SSF52172">
    <property type="entry name" value="CheY-like"/>
    <property type="match status" value="1"/>
</dbReference>
<dbReference type="CDD" id="cd00156">
    <property type="entry name" value="REC"/>
    <property type="match status" value="1"/>
</dbReference>
<dbReference type="InterPro" id="IPR027417">
    <property type="entry name" value="P-loop_NTPase"/>
</dbReference>
<dbReference type="SUPFAM" id="SSF46689">
    <property type="entry name" value="Homeodomain-like"/>
    <property type="match status" value="1"/>
</dbReference>
<dbReference type="PROSITE" id="PS50045">
    <property type="entry name" value="SIGMA54_INTERACT_4"/>
    <property type="match status" value="1"/>
</dbReference>
<dbReference type="Gene3D" id="3.40.50.300">
    <property type="entry name" value="P-loop containing nucleotide triphosphate hydrolases"/>
    <property type="match status" value="1"/>
</dbReference>
<comment type="caution">
    <text evidence="8">The sequence shown here is derived from an EMBL/GenBank/DDBJ whole genome shotgun (WGS) entry which is preliminary data.</text>
</comment>
<keyword evidence="4" id="KW-0804">Transcription</keyword>
<dbReference type="Pfam" id="PF00158">
    <property type="entry name" value="Sigma54_activat"/>
    <property type="match status" value="1"/>
</dbReference>
<dbReference type="FunFam" id="3.40.50.300:FF:000006">
    <property type="entry name" value="DNA-binding transcriptional regulator NtrC"/>
    <property type="match status" value="1"/>
</dbReference>
<feature type="domain" description="Sigma-54 factor interaction" evidence="6">
    <location>
        <begin position="162"/>
        <end position="391"/>
    </location>
</feature>
<gene>
    <name evidence="8" type="ORF">CBP51_05020</name>
</gene>
<evidence type="ECO:0000256" key="4">
    <source>
        <dbReference type="ARBA" id="ARBA00023163"/>
    </source>
</evidence>
<accession>A0A266QAJ4</accession>
<feature type="domain" description="Response regulatory" evidence="7">
    <location>
        <begin position="19"/>
        <end position="138"/>
    </location>
</feature>
<dbReference type="RefSeq" id="WP_094984061.1">
    <property type="nucleotide sequence ID" value="NZ_NHNI01000001.1"/>
</dbReference>
<dbReference type="PROSITE" id="PS00688">
    <property type="entry name" value="SIGMA54_INTERACT_3"/>
    <property type="match status" value="1"/>
</dbReference>
<dbReference type="GO" id="GO:0006355">
    <property type="term" value="P:regulation of DNA-templated transcription"/>
    <property type="evidence" value="ECO:0007669"/>
    <property type="project" value="InterPro"/>
</dbReference>
<keyword evidence="1" id="KW-0547">Nucleotide-binding</keyword>
<evidence type="ECO:0000256" key="2">
    <source>
        <dbReference type="ARBA" id="ARBA00022840"/>
    </source>
</evidence>
<evidence type="ECO:0000313" key="9">
    <source>
        <dbReference type="Proteomes" id="UP000216101"/>
    </source>
</evidence>
<dbReference type="SMART" id="SM00382">
    <property type="entry name" value="AAA"/>
    <property type="match status" value="1"/>
</dbReference>
<dbReference type="InterPro" id="IPR011006">
    <property type="entry name" value="CheY-like_superfamily"/>
</dbReference>
<dbReference type="EMBL" id="NHNI01000001">
    <property type="protein sequence ID" value="OZY86391.1"/>
    <property type="molecule type" value="Genomic_DNA"/>
</dbReference>
<dbReference type="PANTHER" id="PTHR32071:SF113">
    <property type="entry name" value="ALGINATE BIOSYNTHESIS TRANSCRIPTIONAL REGULATORY PROTEIN ALGB"/>
    <property type="match status" value="1"/>
</dbReference>
<dbReference type="SMART" id="SM00448">
    <property type="entry name" value="REC"/>
    <property type="match status" value="1"/>
</dbReference>
<dbReference type="AlphaFoldDB" id="A0A266QAJ4"/>
<evidence type="ECO:0000259" key="6">
    <source>
        <dbReference type="PROSITE" id="PS50045"/>
    </source>
</evidence>
<dbReference type="Gene3D" id="3.40.50.2300">
    <property type="match status" value="1"/>
</dbReference>
<evidence type="ECO:0000256" key="3">
    <source>
        <dbReference type="ARBA" id="ARBA00023015"/>
    </source>
</evidence>
<evidence type="ECO:0000313" key="8">
    <source>
        <dbReference type="EMBL" id="OZY86391.1"/>
    </source>
</evidence>
<evidence type="ECO:0000256" key="1">
    <source>
        <dbReference type="ARBA" id="ARBA00022741"/>
    </source>
</evidence>
<dbReference type="InterPro" id="IPR009057">
    <property type="entry name" value="Homeodomain-like_sf"/>
</dbReference>
<dbReference type="Gene3D" id="1.10.10.60">
    <property type="entry name" value="Homeodomain-like"/>
    <property type="match status" value="1"/>
</dbReference>
<organism evidence="8 9">
    <name type="scientific">Cellvibrio mixtus</name>
    <dbReference type="NCBI Taxonomy" id="39650"/>
    <lineage>
        <taxon>Bacteria</taxon>
        <taxon>Pseudomonadati</taxon>
        <taxon>Pseudomonadota</taxon>
        <taxon>Gammaproteobacteria</taxon>
        <taxon>Cellvibrionales</taxon>
        <taxon>Cellvibrionaceae</taxon>
        <taxon>Cellvibrio</taxon>
    </lineage>
</organism>
<proteinExistence type="predicted"/>
<dbReference type="Pfam" id="PF25601">
    <property type="entry name" value="AAA_lid_14"/>
    <property type="match status" value="1"/>
</dbReference>
<dbReference type="InterPro" id="IPR058031">
    <property type="entry name" value="AAA_lid_NorR"/>
</dbReference>
<dbReference type="GO" id="GO:0005524">
    <property type="term" value="F:ATP binding"/>
    <property type="evidence" value="ECO:0007669"/>
    <property type="project" value="UniProtKB-KW"/>
</dbReference>
<sequence length="465" mass="52937">MLEKKYSTLPKHDKNLAPHILFVDDRPDVGISARFLLEDHGYSFFEAASPDKAKAILAEVNIDLILFDMNYSMDTTSGEEGLDFLRWLGSSEYNVPAIAMTAWSNVPLVVKAMQLGAVDFIEKPWNNQQFLHVVQQQLTLHKLQDQNCKLQQRLQLDEDNQYSWRSPCMITLLRQLEDVAATDITILLSGENGTGKNSAARFIHERSQRKNGPFISVNMGSIAESLFESEMFGHKKWAFTDAKSSRIGRFELADQGTLFLDEIANIPLSQQAKLLRVLESREYEVLGSSKTQFTNTRLVSATNGDIRSLIATEKLREDLFYRLNTLKFRLPSLKERQDDILPLALHFIKTYARKYLTDTATLTQSAERALKDYHWPGNIRELDHLMLRSVLLTRGGKISSSDLQMRPNDNIGDELPQMPLEQLEKMMIRQALNNSGNSIPKAAALLGLTKSSLYRRLEKYGDIQH</sequence>
<keyword evidence="2" id="KW-0067">ATP-binding</keyword>
<protein>
    <submittedName>
        <fullName evidence="8">Sigma-54-dependent Fis family transcriptional regulator</fullName>
    </submittedName>
</protein>
<dbReference type="Proteomes" id="UP000216101">
    <property type="component" value="Unassembled WGS sequence"/>
</dbReference>
<reference evidence="9" key="1">
    <citation type="submission" date="2017-05" db="EMBL/GenBank/DDBJ databases">
        <authorList>
            <person name="Barney B.M."/>
        </authorList>
    </citation>
    <scope>NUCLEOTIDE SEQUENCE [LARGE SCALE GENOMIC DNA]</scope>
    <source>
        <strain evidence="9">PSBB022</strain>
    </source>
</reference>
<keyword evidence="5" id="KW-0597">Phosphoprotein</keyword>
<dbReference type="Pfam" id="PF02954">
    <property type="entry name" value="HTH_8"/>
    <property type="match status" value="1"/>
</dbReference>
<keyword evidence="9" id="KW-1185">Reference proteome</keyword>
<dbReference type="InterPro" id="IPR025944">
    <property type="entry name" value="Sigma_54_int_dom_CS"/>
</dbReference>
<name>A0A266QAJ4_9GAMM</name>
<dbReference type="PANTHER" id="PTHR32071">
    <property type="entry name" value="TRANSCRIPTIONAL REGULATORY PROTEIN"/>
    <property type="match status" value="1"/>
</dbReference>
<dbReference type="InterPro" id="IPR001789">
    <property type="entry name" value="Sig_transdc_resp-reg_receiver"/>
</dbReference>
<dbReference type="Pfam" id="PF00072">
    <property type="entry name" value="Response_reg"/>
    <property type="match status" value="1"/>
</dbReference>
<dbReference type="PRINTS" id="PR01590">
    <property type="entry name" value="HTHFIS"/>
</dbReference>
<dbReference type="GO" id="GO:0000160">
    <property type="term" value="P:phosphorelay signal transduction system"/>
    <property type="evidence" value="ECO:0007669"/>
    <property type="project" value="InterPro"/>
</dbReference>
<feature type="modified residue" description="4-aspartylphosphate" evidence="5">
    <location>
        <position position="68"/>
    </location>
</feature>
<dbReference type="Gene3D" id="1.10.8.60">
    <property type="match status" value="1"/>
</dbReference>
<dbReference type="GO" id="GO:0043565">
    <property type="term" value="F:sequence-specific DNA binding"/>
    <property type="evidence" value="ECO:0007669"/>
    <property type="project" value="InterPro"/>
</dbReference>
<dbReference type="SUPFAM" id="SSF52540">
    <property type="entry name" value="P-loop containing nucleoside triphosphate hydrolases"/>
    <property type="match status" value="1"/>
</dbReference>
<evidence type="ECO:0000256" key="5">
    <source>
        <dbReference type="PROSITE-ProRule" id="PRU00169"/>
    </source>
</evidence>
<dbReference type="CDD" id="cd00009">
    <property type="entry name" value="AAA"/>
    <property type="match status" value="1"/>
</dbReference>
<evidence type="ECO:0000259" key="7">
    <source>
        <dbReference type="PROSITE" id="PS50110"/>
    </source>
</evidence>
<dbReference type="InterPro" id="IPR002197">
    <property type="entry name" value="HTH_Fis"/>
</dbReference>
<keyword evidence="3" id="KW-0805">Transcription regulation</keyword>
<dbReference type="PROSITE" id="PS50110">
    <property type="entry name" value="RESPONSE_REGULATORY"/>
    <property type="match status" value="1"/>
</dbReference>
<dbReference type="InterPro" id="IPR002078">
    <property type="entry name" value="Sigma_54_int"/>
</dbReference>
<dbReference type="InterPro" id="IPR003593">
    <property type="entry name" value="AAA+_ATPase"/>
</dbReference>